<dbReference type="Proteomes" id="UP000070498">
    <property type="component" value="Unassembled WGS sequence"/>
</dbReference>
<comment type="caution">
    <text evidence="1">The sequence shown here is derived from an EMBL/GenBank/DDBJ whole genome shotgun (WGS) entry which is preliminary data.</text>
</comment>
<keyword evidence="2" id="KW-1185">Reference proteome</keyword>
<gene>
    <name evidence="1" type="ORF">ATO67_19125</name>
</gene>
<accession>A0A135P7Q1</accession>
<evidence type="ECO:0000313" key="2">
    <source>
        <dbReference type="Proteomes" id="UP000070498"/>
    </source>
</evidence>
<evidence type="ECO:0000313" key="1">
    <source>
        <dbReference type="EMBL" id="KXG87426.1"/>
    </source>
</evidence>
<evidence type="ECO:0008006" key="3">
    <source>
        <dbReference type="Google" id="ProtNLM"/>
    </source>
</evidence>
<name>A0A135P7Q1_9HYPH</name>
<proteinExistence type="predicted"/>
<dbReference type="AlphaFoldDB" id="A0A135P7Q1"/>
<organism evidence="1 2">
    <name type="scientific">Agrobacterium bohemicum</name>
    <dbReference type="NCBI Taxonomy" id="2052828"/>
    <lineage>
        <taxon>Bacteria</taxon>
        <taxon>Pseudomonadati</taxon>
        <taxon>Pseudomonadota</taxon>
        <taxon>Alphaproteobacteria</taxon>
        <taxon>Hyphomicrobiales</taxon>
        <taxon>Rhizobiaceae</taxon>
        <taxon>Rhizobium/Agrobacterium group</taxon>
        <taxon>Agrobacterium</taxon>
    </lineage>
</organism>
<reference evidence="1 2" key="1">
    <citation type="submission" date="2015-11" db="EMBL/GenBank/DDBJ databases">
        <title>Draft genome sequence of Agrobacterium sp. R89-1.</title>
        <authorList>
            <person name="Zahradnik J."/>
            <person name="Kyslikova E."/>
            <person name="Palyzova A."/>
            <person name="Kyslik P."/>
        </authorList>
    </citation>
    <scope>NUCLEOTIDE SEQUENCE [LARGE SCALE GENOMIC DNA]</scope>
    <source>
        <strain evidence="1 2">R89-1</strain>
    </source>
</reference>
<dbReference type="RefSeq" id="WP_067652927.1">
    <property type="nucleotide sequence ID" value="NZ_KQ961035.1"/>
</dbReference>
<dbReference type="EMBL" id="LNUW01000005">
    <property type="protein sequence ID" value="KXG87426.1"/>
    <property type="molecule type" value="Genomic_DNA"/>
</dbReference>
<sequence>MVPSSWRNYLTKLLPHPSLRKGAGNASRKPVRRIYLFGRHPNPTADYYFEGRFADRPQLPYILVDIRDCDLSTLNPDGALIIICRYASTSVLKWIEINQGSIAGVVLFLDDSIPAIITGDDAALSYRLFLYYRALYPLRRLNALLDAIWVSTPTLGNTMLQVAPIVVPPAPPARLWEVTEPREDEGNICIAYHATGVHYSEHLFLHPIIKAILAQRPQARFEVFAGKHAAKIWRNMERVVVRSPVGWSEYLEESSKRSIDIMLVPLTPSLVNDCRSPTKRIDVTRFGAAGVFSISRAYGGRENAPEILLPYEAAAWTESIIELIDDTDLRAKAAAATRAKVAAMQSAADEHEIERLLRL</sequence>
<protein>
    <recommendedName>
        <fullName evidence="3">Glycosyltransferase</fullName>
    </recommendedName>
</protein>
<dbReference type="STRING" id="2052828.ATO67_19125"/>